<dbReference type="EMBL" id="MGJO01000038">
    <property type="protein sequence ID" value="OGN08877.1"/>
    <property type="molecule type" value="Genomic_DNA"/>
</dbReference>
<comment type="caution">
    <text evidence="6">The sequence shown here is derived from an EMBL/GenBank/DDBJ whole genome shotgun (WGS) entry which is preliminary data.</text>
</comment>
<feature type="transmembrane region" description="Helical" evidence="5">
    <location>
        <begin position="85"/>
        <end position="106"/>
    </location>
</feature>
<dbReference type="GO" id="GO:0005384">
    <property type="term" value="F:manganese ion transmembrane transporter activity"/>
    <property type="evidence" value="ECO:0007669"/>
    <property type="project" value="InterPro"/>
</dbReference>
<evidence type="ECO:0000313" key="7">
    <source>
        <dbReference type="Proteomes" id="UP000178908"/>
    </source>
</evidence>
<name>A0A1F8F6U5_9BACT</name>
<proteinExistence type="predicted"/>
<dbReference type="InterPro" id="IPR008217">
    <property type="entry name" value="Ccc1_fam"/>
</dbReference>
<keyword evidence="2 5" id="KW-0812">Transmembrane</keyword>
<comment type="subcellular location">
    <subcellularLocation>
        <location evidence="1">Endomembrane system</location>
        <topology evidence="1">Multi-pass membrane protein</topology>
    </subcellularLocation>
</comment>
<dbReference type="PANTHER" id="PTHR31851">
    <property type="entry name" value="FE(2+)/MN(2+) TRANSPORTER PCL1"/>
    <property type="match status" value="1"/>
</dbReference>
<sequence length="168" mass="17924">MKFHNFSSISYFRNFIFGVEDSLVSTVGLLSGVAVAGVSRSTIFLTGIILLLVEGLSMAAGSFLTEYSVGEYTHQAERTVKSSMVSGVIMFFSYFLCGFIPLSPYIFWPVDIALKVSISFSVASLFLLGVIGGKISGSVILRDGLRMAFVGGIAIIVGILAGNLLSKI</sequence>
<evidence type="ECO:0000256" key="3">
    <source>
        <dbReference type="ARBA" id="ARBA00022989"/>
    </source>
</evidence>
<protein>
    <recommendedName>
        <fullName evidence="8">VIT family protein</fullName>
    </recommendedName>
</protein>
<gene>
    <name evidence="6" type="ORF">A3C61_02400</name>
</gene>
<dbReference type="Proteomes" id="UP000178908">
    <property type="component" value="Unassembled WGS sequence"/>
</dbReference>
<dbReference type="Pfam" id="PF01988">
    <property type="entry name" value="VIT1"/>
    <property type="match status" value="2"/>
</dbReference>
<accession>A0A1F8F6U5</accession>
<evidence type="ECO:0000256" key="5">
    <source>
        <dbReference type="SAM" id="Phobius"/>
    </source>
</evidence>
<feature type="transmembrane region" description="Helical" evidence="5">
    <location>
        <begin position="43"/>
        <end position="64"/>
    </location>
</feature>
<feature type="transmembrane region" description="Helical" evidence="5">
    <location>
        <begin position="112"/>
        <end position="133"/>
    </location>
</feature>
<dbReference type="GO" id="GO:0012505">
    <property type="term" value="C:endomembrane system"/>
    <property type="evidence" value="ECO:0007669"/>
    <property type="project" value="UniProtKB-SubCell"/>
</dbReference>
<keyword evidence="3 5" id="KW-1133">Transmembrane helix</keyword>
<evidence type="ECO:0000256" key="4">
    <source>
        <dbReference type="ARBA" id="ARBA00023136"/>
    </source>
</evidence>
<keyword evidence="4 5" id="KW-0472">Membrane</keyword>
<dbReference type="GO" id="GO:0030026">
    <property type="term" value="P:intracellular manganese ion homeostasis"/>
    <property type="evidence" value="ECO:0007669"/>
    <property type="project" value="InterPro"/>
</dbReference>
<evidence type="ECO:0000256" key="2">
    <source>
        <dbReference type="ARBA" id="ARBA00022692"/>
    </source>
</evidence>
<organism evidence="6 7">
    <name type="scientific">Candidatus Yanofskybacteria bacterium RIFCSPHIGHO2_02_FULL_39_10</name>
    <dbReference type="NCBI Taxonomy" id="1802674"/>
    <lineage>
        <taxon>Bacteria</taxon>
        <taxon>Candidatus Yanofskyibacteriota</taxon>
    </lineage>
</organism>
<reference evidence="6 7" key="1">
    <citation type="journal article" date="2016" name="Nat. Commun.">
        <title>Thousands of microbial genomes shed light on interconnected biogeochemical processes in an aquifer system.</title>
        <authorList>
            <person name="Anantharaman K."/>
            <person name="Brown C.T."/>
            <person name="Hug L.A."/>
            <person name="Sharon I."/>
            <person name="Castelle C.J."/>
            <person name="Probst A.J."/>
            <person name="Thomas B.C."/>
            <person name="Singh A."/>
            <person name="Wilkins M.J."/>
            <person name="Karaoz U."/>
            <person name="Brodie E.L."/>
            <person name="Williams K.H."/>
            <person name="Hubbard S.S."/>
            <person name="Banfield J.F."/>
        </authorList>
    </citation>
    <scope>NUCLEOTIDE SEQUENCE [LARGE SCALE GENOMIC DNA]</scope>
</reference>
<evidence type="ECO:0000256" key="1">
    <source>
        <dbReference type="ARBA" id="ARBA00004127"/>
    </source>
</evidence>
<feature type="transmembrane region" description="Helical" evidence="5">
    <location>
        <begin position="12"/>
        <end position="37"/>
    </location>
</feature>
<feature type="transmembrane region" description="Helical" evidence="5">
    <location>
        <begin position="145"/>
        <end position="165"/>
    </location>
</feature>
<dbReference type="AlphaFoldDB" id="A0A1F8F6U5"/>
<evidence type="ECO:0000313" key="6">
    <source>
        <dbReference type="EMBL" id="OGN08877.1"/>
    </source>
</evidence>
<evidence type="ECO:0008006" key="8">
    <source>
        <dbReference type="Google" id="ProtNLM"/>
    </source>
</evidence>